<keyword evidence="2" id="KW-0677">Repeat</keyword>
<evidence type="ECO:0000313" key="6">
    <source>
        <dbReference type="Proteomes" id="UP001055439"/>
    </source>
</evidence>
<accession>A0A9E7FWT4</accession>
<dbReference type="PANTHER" id="PTHR46093">
    <property type="entry name" value="ACYL-COA-BINDING DOMAIN-CONTAINING PROTEIN 5"/>
    <property type="match status" value="1"/>
</dbReference>
<keyword evidence="6" id="KW-1185">Reference proteome</keyword>
<dbReference type="Pfam" id="PF24681">
    <property type="entry name" value="Kelch_KLHDC2_KLHL20_DRC7"/>
    <property type="match status" value="1"/>
</dbReference>
<dbReference type="InterPro" id="IPR015915">
    <property type="entry name" value="Kelch-typ_b-propeller"/>
</dbReference>
<sequence length="982" mass="108785">MGSNCGSRGFLSPETCCEMSALQTEMQNPKDFASFCSRIFFSNPLLGRVLNRRFDPPFLASRISMIISDGFASHWGLTRTTLDFLCSIKLVRQLCRFNFRTTGASYAVLAMNSELRTTSFGSNTFRIEERLCDSKRLQNLRFETLLRSACIWPKETKESTGDFDSQRLLLKGGEDATVVLLLCLSQGPTVLFFFRSVTPPLHSPFLLRFRGRTPPSSPLSVKSLYPMPKIFGFSRRRKKIGRLKVHLKDPLQGTRSPIRSSNQLSQTNEENEGLASSSGCSDDLSCHCSSHTCDLHNCSLESSKNWNPLPTYGNKPTPRFQHAATVVGSKMVVVGGDSSHNLLDDTQILSLDSLTWAPATSKVYSSTGTISLNIPACKGHTLVSWGKSALLIGGKTDPLSDKLSVWSFDVVTECWSHIEAKGNIPVHLLHEALFSVVRLQVARSGHTVLRAGAVLILFGGEDVKGRKLNDLFMFDLKSLSWLPLHYKGTGPSARSNHVAALYEDKLLFIFGGQSKSRILNDLHSLDFETMIWSRVKVHGHRPSPRAGCCSALCGSKWHITGGGSKRRRHAETLVFDVLKLEWCASIMSPSVSITTNKGFSLVPVHHKNITSLVAFGGFKKEPSNQVEVFFLATNEHSMSWPSAPYMELLPYEECAANIKELGAHLKTLSSSTCTDPFARNSLASTLEQQISGRKSLSDDPSVSTDISCRKQFHQDQDFGLATRVQRPLEDEKYTNDGRLMLNNASAKKMQVLGNCQRSKRQQQPEIKMDVAGIQDSMEKMHVESGGTTVHHKHGIVIGGSLTADAERLLPLGVDGGGSVLANPADVHHHQVYETTTASLTRKNALLEEELKAASTGREIAERNLCSTVERKQDAERKLGDALREVELLKEKLAGMEVAQEEANSLSNVVHSDNVRLEHDVAFLKAILEDTQKASLFELHSTRGVLAGERARAFQLQVEVFHLKQRWQSGDHRAPTPRKPFQM</sequence>
<reference evidence="5" key="1">
    <citation type="submission" date="2022-05" db="EMBL/GenBank/DDBJ databases">
        <title>The Musa troglodytarum L. genome provides insights into the mechanism of non-climacteric behaviour and enrichment of carotenoids.</title>
        <authorList>
            <person name="Wang J."/>
        </authorList>
    </citation>
    <scope>NUCLEOTIDE SEQUENCE</scope>
    <source>
        <tissue evidence="5">Leaf</tissue>
    </source>
</reference>
<evidence type="ECO:0000313" key="5">
    <source>
        <dbReference type="EMBL" id="URE04501.1"/>
    </source>
</evidence>
<protein>
    <submittedName>
        <fullName evidence="5">Kelch repeat protein</fullName>
    </submittedName>
</protein>
<evidence type="ECO:0000256" key="1">
    <source>
        <dbReference type="ARBA" id="ARBA00022441"/>
    </source>
</evidence>
<dbReference type="SUPFAM" id="SSF117281">
    <property type="entry name" value="Kelch motif"/>
    <property type="match status" value="1"/>
</dbReference>
<evidence type="ECO:0000256" key="3">
    <source>
        <dbReference type="SAM" id="Coils"/>
    </source>
</evidence>
<feature type="compositionally biased region" description="Polar residues" evidence="4">
    <location>
        <begin position="253"/>
        <end position="268"/>
    </location>
</feature>
<keyword evidence="3" id="KW-0175">Coiled coil</keyword>
<dbReference type="Gene3D" id="2.120.10.80">
    <property type="entry name" value="Kelch-type beta propeller"/>
    <property type="match status" value="2"/>
</dbReference>
<evidence type="ECO:0000256" key="4">
    <source>
        <dbReference type="SAM" id="MobiDB-lite"/>
    </source>
</evidence>
<dbReference type="Proteomes" id="UP001055439">
    <property type="component" value="Chromosome 5"/>
</dbReference>
<dbReference type="OrthoDB" id="10251809at2759"/>
<dbReference type="PANTHER" id="PTHR46093:SF4">
    <property type="entry name" value="GALACTOSE OXIDASE_KELCH REPEAT SUPERFAMILY PROTEIN"/>
    <property type="match status" value="1"/>
</dbReference>
<name>A0A9E7FWT4_9LILI</name>
<organism evidence="5 6">
    <name type="scientific">Musa troglodytarum</name>
    <name type="common">fe'i banana</name>
    <dbReference type="NCBI Taxonomy" id="320322"/>
    <lineage>
        <taxon>Eukaryota</taxon>
        <taxon>Viridiplantae</taxon>
        <taxon>Streptophyta</taxon>
        <taxon>Embryophyta</taxon>
        <taxon>Tracheophyta</taxon>
        <taxon>Spermatophyta</taxon>
        <taxon>Magnoliopsida</taxon>
        <taxon>Liliopsida</taxon>
        <taxon>Zingiberales</taxon>
        <taxon>Musaceae</taxon>
        <taxon>Musa</taxon>
    </lineage>
</organism>
<feature type="coiled-coil region" evidence="3">
    <location>
        <begin position="843"/>
        <end position="898"/>
    </location>
</feature>
<dbReference type="InterPro" id="IPR006652">
    <property type="entry name" value="Kelch_1"/>
</dbReference>
<dbReference type="AlphaFoldDB" id="A0A9E7FWT4"/>
<evidence type="ECO:0000256" key="2">
    <source>
        <dbReference type="ARBA" id="ARBA00022737"/>
    </source>
</evidence>
<keyword evidence="1" id="KW-0880">Kelch repeat</keyword>
<proteinExistence type="predicted"/>
<dbReference type="Pfam" id="PF01344">
    <property type="entry name" value="Kelch_1"/>
    <property type="match status" value="1"/>
</dbReference>
<feature type="region of interest" description="Disordered" evidence="4">
    <location>
        <begin position="251"/>
        <end position="275"/>
    </location>
</feature>
<gene>
    <name evidence="5" type="ORF">MUK42_19204</name>
</gene>
<dbReference type="EMBL" id="CP097507">
    <property type="protein sequence ID" value="URE04501.1"/>
    <property type="molecule type" value="Genomic_DNA"/>
</dbReference>